<accession>A0A557SXR8</accession>
<comment type="caution">
    <text evidence="1">The sequence shown here is derived from an EMBL/GenBank/DDBJ whole genome shotgun (WGS) entry which is preliminary data.</text>
</comment>
<reference evidence="1 2" key="1">
    <citation type="journal article" date="2019" name="Front. Microbiol.">
        <title>Ammonia Oxidation by the Arctic Terrestrial Thaumarchaeote Candidatus Nitrosocosmicus arcticus Is Stimulated by Increasing Temperatures.</title>
        <authorList>
            <person name="Alves R.J.E."/>
            <person name="Kerou M."/>
            <person name="Zappe A."/>
            <person name="Bittner R."/>
            <person name="Abby S.S."/>
            <person name="Schmidt H.A."/>
            <person name="Pfeifer K."/>
            <person name="Schleper C."/>
        </authorList>
    </citation>
    <scope>NUCLEOTIDE SEQUENCE [LARGE SCALE GENOMIC DNA]</scope>
    <source>
        <strain evidence="1 2">Kfb</strain>
    </source>
</reference>
<gene>
    <name evidence="1" type="ORF">NARC_30109</name>
</gene>
<name>A0A557SXR8_9ARCH</name>
<evidence type="ECO:0000313" key="1">
    <source>
        <dbReference type="EMBL" id="TVP41395.1"/>
    </source>
</evidence>
<dbReference type="EMBL" id="VOAH01000003">
    <property type="protein sequence ID" value="TVP41395.1"/>
    <property type="molecule type" value="Genomic_DNA"/>
</dbReference>
<keyword evidence="2" id="KW-1185">Reference proteome</keyword>
<dbReference type="RefSeq" id="WP_186434036.1">
    <property type="nucleotide sequence ID" value="NZ_ML675579.1"/>
</dbReference>
<evidence type="ECO:0000313" key="2">
    <source>
        <dbReference type="Proteomes" id="UP000315289"/>
    </source>
</evidence>
<organism evidence="1 2">
    <name type="scientific">Candidatus Nitrosocosmicus arcticus</name>
    <dbReference type="NCBI Taxonomy" id="2035267"/>
    <lineage>
        <taxon>Archaea</taxon>
        <taxon>Nitrososphaerota</taxon>
        <taxon>Nitrososphaeria</taxon>
        <taxon>Nitrososphaerales</taxon>
        <taxon>Nitrososphaeraceae</taxon>
        <taxon>Candidatus Nitrosocosmicus</taxon>
    </lineage>
</organism>
<sequence length="56" mass="6247">MRISNLENKNKHCETIDRRDNVHLVALQVSVTMTVDDAAATGIKTCPDNGPFYLMV</sequence>
<dbReference type="AlphaFoldDB" id="A0A557SXR8"/>
<protein>
    <submittedName>
        <fullName evidence="1">Uncharacterized protein</fullName>
    </submittedName>
</protein>
<proteinExistence type="predicted"/>
<dbReference type="Proteomes" id="UP000315289">
    <property type="component" value="Unassembled WGS sequence"/>
</dbReference>